<evidence type="ECO:0000313" key="2">
    <source>
        <dbReference type="EMBL" id="EGP84262.1"/>
    </source>
</evidence>
<protein>
    <submittedName>
        <fullName evidence="2">Uncharacterized protein</fullName>
    </submittedName>
</protein>
<evidence type="ECO:0000313" key="3">
    <source>
        <dbReference type="Proteomes" id="UP000008062"/>
    </source>
</evidence>
<dbReference type="KEGG" id="ztr:MYCGRDRAFT_95527"/>
<feature type="region of interest" description="Disordered" evidence="1">
    <location>
        <begin position="33"/>
        <end position="100"/>
    </location>
</feature>
<sequence>MANLSSSTRVLLFTGRRRFARCADSSLRFPVQGSLSAQRRRNSTGNDGFNAPKGFKPRTATSTEPTASTASRLFRSEASRKGLDSKPDEPAPKGRPSIDTCGQYFNSEEYYRYYLRPSKPYHGFEAPGHWLTKIDVNTIREELPVALQERPLDFFSSPSRDMTMARRCLEVWSTNVECSRQGIREKISSARAGSAAEAWLMEDFDSADLSADLGVGFLRPLVHCLVAEEKQCNIWAWLRSPRSPRVLSSQSAYERAVWRTAVLRFLVESEAYWDPGGINQSLRAFDKVWSLETTSGPSLVRGDMTFGKSMAGLWIFKQLLFNGANRATDVELYDNFVSTMPRWNKLHFGYEFNRVRLLQVHPSKPDILLSLDFLRQCLDAIPRPDHVREFFKKWVAYGFLCDTARALERAGLKAEARWVLDIGRAEMPKHFTHSPRLNAHTDRTPMVRIHEGLTSQRRQVVDSERGKRRQEYFDYRAQQ</sequence>
<reference evidence="2 3" key="1">
    <citation type="journal article" date="2011" name="PLoS Genet.">
        <title>Finished genome of the fungal wheat pathogen Mycosphaerella graminicola reveals dispensome structure, chromosome plasticity, and stealth pathogenesis.</title>
        <authorList>
            <person name="Goodwin S.B."/>
            <person name="Ben M'barek S."/>
            <person name="Dhillon B."/>
            <person name="Wittenberg A.H.J."/>
            <person name="Crane C.F."/>
            <person name="Hane J.K."/>
            <person name="Foster A.J."/>
            <person name="Van der Lee T.A.J."/>
            <person name="Grimwood J."/>
            <person name="Aerts A."/>
            <person name="Antoniw J."/>
            <person name="Bailey A."/>
            <person name="Bluhm B."/>
            <person name="Bowler J."/>
            <person name="Bristow J."/>
            <person name="van der Burgt A."/>
            <person name="Canto-Canche B."/>
            <person name="Churchill A.C.L."/>
            <person name="Conde-Ferraez L."/>
            <person name="Cools H.J."/>
            <person name="Coutinho P.M."/>
            <person name="Csukai M."/>
            <person name="Dehal P."/>
            <person name="De Wit P."/>
            <person name="Donzelli B."/>
            <person name="van de Geest H.C."/>
            <person name="van Ham R.C.H.J."/>
            <person name="Hammond-Kosack K.E."/>
            <person name="Henrissat B."/>
            <person name="Kilian A."/>
            <person name="Kobayashi A.K."/>
            <person name="Koopmann E."/>
            <person name="Kourmpetis Y."/>
            <person name="Kuzniar A."/>
            <person name="Lindquist E."/>
            <person name="Lombard V."/>
            <person name="Maliepaard C."/>
            <person name="Martins N."/>
            <person name="Mehrabi R."/>
            <person name="Nap J.P.H."/>
            <person name="Ponomarenko A."/>
            <person name="Rudd J.J."/>
            <person name="Salamov A."/>
            <person name="Schmutz J."/>
            <person name="Schouten H.J."/>
            <person name="Shapiro H."/>
            <person name="Stergiopoulos I."/>
            <person name="Torriani S.F.F."/>
            <person name="Tu H."/>
            <person name="de Vries R.P."/>
            <person name="Waalwijk C."/>
            <person name="Ware S.B."/>
            <person name="Wiebenga A."/>
            <person name="Zwiers L.-H."/>
            <person name="Oliver R.P."/>
            <person name="Grigoriev I.V."/>
            <person name="Kema G.H.J."/>
        </authorList>
    </citation>
    <scope>NUCLEOTIDE SEQUENCE [LARGE SCALE GENOMIC DNA]</scope>
    <source>
        <strain evidence="3">CBS 115943 / IPO323</strain>
    </source>
</reference>
<dbReference type="AlphaFoldDB" id="F9XIZ5"/>
<dbReference type="GeneID" id="13398893"/>
<evidence type="ECO:0000256" key="1">
    <source>
        <dbReference type="SAM" id="MobiDB-lite"/>
    </source>
</evidence>
<name>F9XIZ5_ZYMTI</name>
<dbReference type="EMBL" id="CM001204">
    <property type="protein sequence ID" value="EGP84262.1"/>
    <property type="molecule type" value="Genomic_DNA"/>
</dbReference>
<feature type="compositionally biased region" description="Low complexity" evidence="1">
    <location>
        <begin position="59"/>
        <end position="71"/>
    </location>
</feature>
<keyword evidence="3" id="KW-1185">Reference proteome</keyword>
<dbReference type="VEuPathDB" id="FungiDB:ZTRI_9.62"/>
<proteinExistence type="predicted"/>
<dbReference type="RefSeq" id="XP_003849286.1">
    <property type="nucleotide sequence ID" value="XM_003849238.1"/>
</dbReference>
<dbReference type="HOGENOM" id="CLU_045031_0_0_1"/>
<dbReference type="Proteomes" id="UP000008062">
    <property type="component" value="Chromosome 9"/>
</dbReference>
<feature type="compositionally biased region" description="Basic and acidic residues" evidence="1">
    <location>
        <begin position="74"/>
        <end position="92"/>
    </location>
</feature>
<gene>
    <name evidence="2" type="ORF">MYCGRDRAFT_95527</name>
</gene>
<dbReference type="InParanoid" id="F9XIZ5"/>
<dbReference type="OrthoDB" id="5424391at2759"/>
<organism evidence="2 3">
    <name type="scientific">Zymoseptoria tritici (strain CBS 115943 / IPO323)</name>
    <name type="common">Speckled leaf blotch fungus</name>
    <name type="synonym">Septoria tritici</name>
    <dbReference type="NCBI Taxonomy" id="336722"/>
    <lineage>
        <taxon>Eukaryota</taxon>
        <taxon>Fungi</taxon>
        <taxon>Dikarya</taxon>
        <taxon>Ascomycota</taxon>
        <taxon>Pezizomycotina</taxon>
        <taxon>Dothideomycetes</taxon>
        <taxon>Dothideomycetidae</taxon>
        <taxon>Mycosphaerellales</taxon>
        <taxon>Mycosphaerellaceae</taxon>
        <taxon>Zymoseptoria</taxon>
    </lineage>
</organism>
<feature type="compositionally biased region" description="Polar residues" evidence="1">
    <location>
        <begin position="33"/>
        <end position="47"/>
    </location>
</feature>
<accession>F9XIZ5</accession>